<proteinExistence type="predicted"/>
<organism evidence="1 2">
    <name type="scientific">Sphaerodactylus townsendi</name>
    <dbReference type="NCBI Taxonomy" id="933632"/>
    <lineage>
        <taxon>Eukaryota</taxon>
        <taxon>Metazoa</taxon>
        <taxon>Chordata</taxon>
        <taxon>Craniata</taxon>
        <taxon>Vertebrata</taxon>
        <taxon>Euteleostomi</taxon>
        <taxon>Lepidosauria</taxon>
        <taxon>Squamata</taxon>
        <taxon>Bifurcata</taxon>
        <taxon>Gekkota</taxon>
        <taxon>Sphaerodactylidae</taxon>
        <taxon>Sphaerodactylus</taxon>
    </lineage>
</organism>
<dbReference type="EMBL" id="CM037625">
    <property type="protein sequence ID" value="KAH7998570.1"/>
    <property type="molecule type" value="Genomic_DNA"/>
</dbReference>
<gene>
    <name evidence="1" type="ORF">K3G42_017990</name>
</gene>
<evidence type="ECO:0000313" key="2">
    <source>
        <dbReference type="Proteomes" id="UP000827872"/>
    </source>
</evidence>
<evidence type="ECO:0000313" key="1">
    <source>
        <dbReference type="EMBL" id="KAH7998570.1"/>
    </source>
</evidence>
<sequence>MLLTVLLGSAGVAGMLDLKKMDWDALFPRNGKPPFVPTLKDAADISNFDQEFTSLLTPPDGLPALTPEQQAVFKDFDFVSRHLLEI</sequence>
<name>A0ACB8F0H7_9SAUR</name>
<dbReference type="Proteomes" id="UP000827872">
    <property type="component" value="Linkage Group LG12"/>
</dbReference>
<accession>A0ACB8F0H7</accession>
<reference evidence="1" key="1">
    <citation type="submission" date="2021-08" db="EMBL/GenBank/DDBJ databases">
        <title>The first chromosome-level gecko genome reveals the dynamic sex chromosomes of Neotropical dwarf geckos (Sphaerodactylidae: Sphaerodactylus).</title>
        <authorList>
            <person name="Pinto B.J."/>
            <person name="Keating S.E."/>
            <person name="Gamble T."/>
        </authorList>
    </citation>
    <scope>NUCLEOTIDE SEQUENCE</scope>
    <source>
        <strain evidence="1">TG3544</strain>
    </source>
</reference>
<protein>
    <submittedName>
        <fullName evidence="1">Uncharacterized protein</fullName>
    </submittedName>
</protein>
<comment type="caution">
    <text evidence="1">The sequence shown here is derived from an EMBL/GenBank/DDBJ whole genome shotgun (WGS) entry which is preliminary data.</text>
</comment>
<keyword evidence="2" id="KW-1185">Reference proteome</keyword>